<dbReference type="Gene3D" id="2.60.40.10">
    <property type="entry name" value="Immunoglobulins"/>
    <property type="match status" value="1"/>
</dbReference>
<dbReference type="Gene3D" id="2.60.120.200">
    <property type="match status" value="1"/>
</dbReference>
<dbReference type="InterPro" id="IPR036116">
    <property type="entry name" value="FN3_sf"/>
</dbReference>
<name>A0A1F5TPB8_9BACT</name>
<dbReference type="CDD" id="cd00063">
    <property type="entry name" value="FN3"/>
    <property type="match status" value="1"/>
</dbReference>
<feature type="domain" description="Fibronectin type-III" evidence="1">
    <location>
        <begin position="59"/>
        <end position="147"/>
    </location>
</feature>
<dbReference type="AlphaFoldDB" id="A0A1F5TPB8"/>
<dbReference type="SUPFAM" id="SSF49899">
    <property type="entry name" value="Concanavalin A-like lectins/glucanases"/>
    <property type="match status" value="1"/>
</dbReference>
<dbReference type="SMART" id="SM00060">
    <property type="entry name" value="FN3"/>
    <property type="match status" value="1"/>
</dbReference>
<dbReference type="EMBL" id="MFGL01000014">
    <property type="protein sequence ID" value="OGF40852.1"/>
    <property type="molecule type" value="Genomic_DNA"/>
</dbReference>
<sequence length="374" mass="41502">MFLNNHTIVGCTARITGLENNIAHTFAVTSIKNTAVGNEESAFSNIVSVTPKRTAGPAAPTNLSASVSNNVVVLTWTKSIDGDVSNYKVYLGIDKDEKNEVRDAGNVNNYAWQNLDFKHTYYFAVMAVAGGKESDANNTIRINLGPIGYWKLDEGKSTVIKNSSPFSINGLIIAGASWNETGFLSFNGSNYIRFLTSDYLNLSMPVNGFTQSVWVKPDITFDITQNNAASIYFGVLGHQEKPGAQNRYPSIFVMSNGKLNAGFGTSNDNGKWCNIITNDFLFKKGVWSFVAVNYDRNASQYKVYFDNQFIGAYQPKNVDSQECKNNDPYGINKLEIGRVDDSYFKGQIAEVKIYNYVRTPEQIKADYDSAKSRF</sequence>
<gene>
    <name evidence="2" type="ORF">A2477_03675</name>
</gene>
<dbReference type="InterPro" id="IPR013320">
    <property type="entry name" value="ConA-like_dom_sf"/>
</dbReference>
<dbReference type="PROSITE" id="PS50853">
    <property type="entry name" value="FN3"/>
    <property type="match status" value="1"/>
</dbReference>
<evidence type="ECO:0000313" key="2">
    <source>
        <dbReference type="EMBL" id="OGF40852.1"/>
    </source>
</evidence>
<evidence type="ECO:0000259" key="1">
    <source>
        <dbReference type="PROSITE" id="PS50853"/>
    </source>
</evidence>
<dbReference type="Proteomes" id="UP000177939">
    <property type="component" value="Unassembled WGS sequence"/>
</dbReference>
<comment type="caution">
    <text evidence="2">The sequence shown here is derived from an EMBL/GenBank/DDBJ whole genome shotgun (WGS) entry which is preliminary data.</text>
</comment>
<protein>
    <recommendedName>
        <fullName evidence="1">Fibronectin type-III domain-containing protein</fullName>
    </recommendedName>
</protein>
<reference evidence="2 3" key="1">
    <citation type="journal article" date="2016" name="Nat. Commun.">
        <title>Thousands of microbial genomes shed light on interconnected biogeochemical processes in an aquifer system.</title>
        <authorList>
            <person name="Anantharaman K."/>
            <person name="Brown C.T."/>
            <person name="Hug L.A."/>
            <person name="Sharon I."/>
            <person name="Castelle C.J."/>
            <person name="Probst A.J."/>
            <person name="Thomas B.C."/>
            <person name="Singh A."/>
            <person name="Wilkins M.J."/>
            <person name="Karaoz U."/>
            <person name="Brodie E.L."/>
            <person name="Williams K.H."/>
            <person name="Hubbard S.S."/>
            <person name="Banfield J.F."/>
        </authorList>
    </citation>
    <scope>NUCLEOTIDE SEQUENCE [LARGE SCALE GENOMIC DNA]</scope>
</reference>
<accession>A0A1F5TPB8</accession>
<organism evidence="2 3">
    <name type="scientific">Candidatus Falkowbacteria bacterium RIFOXYC2_FULL_47_12</name>
    <dbReference type="NCBI Taxonomy" id="1798004"/>
    <lineage>
        <taxon>Bacteria</taxon>
        <taxon>Candidatus Falkowiibacteriota</taxon>
    </lineage>
</organism>
<dbReference type="Pfam" id="PF00041">
    <property type="entry name" value="fn3"/>
    <property type="match status" value="1"/>
</dbReference>
<dbReference type="Pfam" id="PF13385">
    <property type="entry name" value="Laminin_G_3"/>
    <property type="match status" value="1"/>
</dbReference>
<dbReference type="InterPro" id="IPR003961">
    <property type="entry name" value="FN3_dom"/>
</dbReference>
<dbReference type="InterPro" id="IPR013783">
    <property type="entry name" value="Ig-like_fold"/>
</dbReference>
<proteinExistence type="predicted"/>
<evidence type="ECO:0000313" key="3">
    <source>
        <dbReference type="Proteomes" id="UP000177939"/>
    </source>
</evidence>
<dbReference type="SUPFAM" id="SSF49265">
    <property type="entry name" value="Fibronectin type III"/>
    <property type="match status" value="1"/>
</dbReference>